<dbReference type="Proteomes" id="UP000243342">
    <property type="component" value="Unassembled WGS sequence"/>
</dbReference>
<organism evidence="1 2">
    <name type="scientific">Mangrovactinospora gilvigrisea</name>
    <dbReference type="NCBI Taxonomy" id="1428644"/>
    <lineage>
        <taxon>Bacteria</taxon>
        <taxon>Bacillati</taxon>
        <taxon>Actinomycetota</taxon>
        <taxon>Actinomycetes</taxon>
        <taxon>Kitasatosporales</taxon>
        <taxon>Streptomycetaceae</taxon>
        <taxon>Mangrovactinospora</taxon>
    </lineage>
</organism>
<name>A0A1J7CCJ1_9ACTN</name>
<accession>A0A1J7CCJ1</accession>
<dbReference type="Pfam" id="PF21983">
    <property type="entry name" value="NikA-like"/>
    <property type="match status" value="1"/>
</dbReference>
<evidence type="ECO:0008006" key="3">
    <source>
        <dbReference type="Google" id="ProtNLM"/>
    </source>
</evidence>
<keyword evidence="2" id="KW-1185">Reference proteome</keyword>
<sequence>MPTTEPRKTVRSVRFTADEYADIRRAAAERHLTPASFIASAALSAARPDVPAHRLDVRDRLDELHAVRVQLSRVGTNLNQIAKILNAGAQPAQADLDNVLAAVRHAVARTDEAAEDLHHDR</sequence>
<evidence type="ECO:0000313" key="2">
    <source>
        <dbReference type="Proteomes" id="UP000243342"/>
    </source>
</evidence>
<protein>
    <recommendedName>
        <fullName evidence="3">Bacterial mobilisation domain-containing protein</fullName>
    </recommendedName>
</protein>
<dbReference type="AlphaFoldDB" id="A0A1J7CCJ1"/>
<gene>
    <name evidence="1" type="ORF">BIV57_11330</name>
</gene>
<dbReference type="STRING" id="1428644.BIV57_11330"/>
<reference evidence="1 2" key="1">
    <citation type="submission" date="2016-10" db="EMBL/GenBank/DDBJ databases">
        <title>Genome sequence of Streptomyces gilvigriseus MUSC 26.</title>
        <authorList>
            <person name="Lee L.-H."/>
            <person name="Ser H.-L."/>
        </authorList>
    </citation>
    <scope>NUCLEOTIDE SEQUENCE [LARGE SCALE GENOMIC DNA]</scope>
    <source>
        <strain evidence="1 2">MUSC 26</strain>
    </source>
</reference>
<dbReference type="EMBL" id="MLCF01000054">
    <property type="protein sequence ID" value="OIV37402.1"/>
    <property type="molecule type" value="Genomic_DNA"/>
</dbReference>
<dbReference type="InterPro" id="IPR053842">
    <property type="entry name" value="NikA-like"/>
</dbReference>
<comment type="caution">
    <text evidence="1">The sequence shown here is derived from an EMBL/GenBank/DDBJ whole genome shotgun (WGS) entry which is preliminary data.</text>
</comment>
<proteinExistence type="predicted"/>
<evidence type="ECO:0000313" key="1">
    <source>
        <dbReference type="EMBL" id="OIV37402.1"/>
    </source>
</evidence>